<keyword evidence="3" id="KW-1185">Reference proteome</keyword>
<keyword evidence="2" id="KW-0808">Transferase</keyword>
<dbReference type="Proteomes" id="UP000243591">
    <property type="component" value="Chromosome"/>
</dbReference>
<evidence type="ECO:0000313" key="3">
    <source>
        <dbReference type="Proteomes" id="UP000243591"/>
    </source>
</evidence>
<dbReference type="STRING" id="2756.BFR44_00330"/>
<dbReference type="PROSITE" id="PS51186">
    <property type="entry name" value="GNAT"/>
    <property type="match status" value="1"/>
</dbReference>
<dbReference type="SUPFAM" id="SSF55729">
    <property type="entry name" value="Acyl-CoA N-acyltransferases (Nat)"/>
    <property type="match status" value="1"/>
</dbReference>
<dbReference type="EMBL" id="CP023483">
    <property type="protein sequence ID" value="ATF25552.1"/>
    <property type="molecule type" value="Genomic_DNA"/>
</dbReference>
<evidence type="ECO:0000313" key="2">
    <source>
        <dbReference type="EMBL" id="ATF25552.1"/>
    </source>
</evidence>
<protein>
    <submittedName>
        <fullName evidence="2">N-acetyltransferase</fullName>
    </submittedName>
</protein>
<reference evidence="2 3" key="1">
    <citation type="submission" date="2017-09" db="EMBL/GenBank/DDBJ databases">
        <title>Complete Genome Sequences of Two Strains of the Meat Spoilage Bacterium Brochothrix thermosphacta Isolated from Ground Chicken.</title>
        <authorList>
            <person name="Paoli G.C."/>
            <person name="Wijey C."/>
            <person name="Chen C.-Y."/>
            <person name="Nguyen L."/>
            <person name="Yan X."/>
            <person name="Irwin P.L."/>
        </authorList>
    </citation>
    <scope>NUCLEOTIDE SEQUENCE [LARGE SCALE GENOMIC DNA]</scope>
    <source>
        <strain evidence="2 3">BI</strain>
    </source>
</reference>
<dbReference type="InterPro" id="IPR000182">
    <property type="entry name" value="GNAT_dom"/>
</dbReference>
<feature type="domain" description="N-acetyltransferase" evidence="1">
    <location>
        <begin position="2"/>
        <end position="158"/>
    </location>
</feature>
<gene>
    <name evidence="2" type="ORF">CNY62_03565</name>
</gene>
<proteinExistence type="predicted"/>
<sequence length="164" mass="18823">MIQLKAYTPSYQKHIEAYQLLEEHQRFTELPTVCVQKAKDDSQRFSVLTISDEQLVTFFSLSVGDAVQMYTENSNAILLRSFSTDSNYQGRGYAKQSLMALPFYLEKHFPNITEIILLVNCLNHPAIKLYQACGFKDTTQRIRGIKGEQMVYSRKMVHKIEGGS</sequence>
<organism evidence="2 3">
    <name type="scientific">Brochothrix thermosphacta</name>
    <name type="common">Microbacterium thermosphactum</name>
    <dbReference type="NCBI Taxonomy" id="2756"/>
    <lineage>
        <taxon>Bacteria</taxon>
        <taxon>Bacillati</taxon>
        <taxon>Bacillota</taxon>
        <taxon>Bacilli</taxon>
        <taxon>Bacillales</taxon>
        <taxon>Listeriaceae</taxon>
        <taxon>Brochothrix</taxon>
    </lineage>
</organism>
<dbReference type="AlphaFoldDB" id="A0A291BWH0"/>
<accession>A0A291BWH0</accession>
<dbReference type="KEGG" id="bths:CNY62_03565"/>
<dbReference type="Gene3D" id="3.40.630.30">
    <property type="match status" value="1"/>
</dbReference>
<evidence type="ECO:0000259" key="1">
    <source>
        <dbReference type="PROSITE" id="PS51186"/>
    </source>
</evidence>
<dbReference type="GO" id="GO:0016747">
    <property type="term" value="F:acyltransferase activity, transferring groups other than amino-acyl groups"/>
    <property type="evidence" value="ECO:0007669"/>
    <property type="project" value="InterPro"/>
</dbReference>
<name>A0A291BWH0_BROTH</name>
<dbReference type="InterPro" id="IPR016181">
    <property type="entry name" value="Acyl_CoA_acyltransferase"/>
</dbReference>
<dbReference type="Pfam" id="PF00583">
    <property type="entry name" value="Acetyltransf_1"/>
    <property type="match status" value="1"/>
</dbReference>